<organism evidence="1">
    <name type="scientific">marine metagenome</name>
    <dbReference type="NCBI Taxonomy" id="408172"/>
    <lineage>
        <taxon>unclassified sequences</taxon>
        <taxon>metagenomes</taxon>
        <taxon>ecological metagenomes</taxon>
    </lineage>
</organism>
<evidence type="ECO:0000313" key="1">
    <source>
        <dbReference type="EMBL" id="SUZ97550.1"/>
    </source>
</evidence>
<dbReference type="PANTHER" id="PTHR36573:SF1">
    <property type="entry name" value="INTERMEMBRANE PHOSPHOLIPID TRANSPORT SYSTEM BINDING PROTEIN MLAC"/>
    <property type="match status" value="1"/>
</dbReference>
<accession>A0A381S0G5</accession>
<dbReference type="Pfam" id="PF05494">
    <property type="entry name" value="MlaC"/>
    <property type="match status" value="1"/>
</dbReference>
<sequence>MNFKQFKFFLCVYLLLNTGSTAIAADLSPSQMIATSIELLELKLGDEANKERLGDNRVELYSIIDESLSPYFQKKYAGRLVLDKYWATTNRSQRQRFTEGLYQSLIRSYAISMLNFDVSKISVKPIVTNLQNLKKVTIETDVDYKGEVIPMNFSFGKFKEGWRFYDVRIEGVSYIKNYRNQFKAEIQANGLDSVILRLESQK</sequence>
<proteinExistence type="predicted"/>
<evidence type="ECO:0008006" key="2">
    <source>
        <dbReference type="Google" id="ProtNLM"/>
    </source>
</evidence>
<reference evidence="1" key="1">
    <citation type="submission" date="2018-05" db="EMBL/GenBank/DDBJ databases">
        <authorList>
            <person name="Lanie J.A."/>
            <person name="Ng W.-L."/>
            <person name="Kazmierczak K.M."/>
            <person name="Andrzejewski T.M."/>
            <person name="Davidsen T.M."/>
            <person name="Wayne K.J."/>
            <person name="Tettelin H."/>
            <person name="Glass J.I."/>
            <person name="Rusch D."/>
            <person name="Podicherti R."/>
            <person name="Tsui H.-C.T."/>
            <person name="Winkler M.E."/>
        </authorList>
    </citation>
    <scope>NUCLEOTIDE SEQUENCE</scope>
</reference>
<dbReference type="AlphaFoldDB" id="A0A381S0G5"/>
<dbReference type="Gene3D" id="3.10.450.710">
    <property type="entry name" value="Tgt2/MlaC"/>
    <property type="match status" value="1"/>
</dbReference>
<dbReference type="PANTHER" id="PTHR36573">
    <property type="entry name" value="INTERMEMBRANE PHOSPHOLIPID TRANSPORT SYSTEM BINDING PROTEIN MLAC"/>
    <property type="match status" value="1"/>
</dbReference>
<dbReference type="EMBL" id="UINC01002520">
    <property type="protein sequence ID" value="SUZ97550.1"/>
    <property type="molecule type" value="Genomic_DNA"/>
</dbReference>
<gene>
    <name evidence="1" type="ORF">METZ01_LOCUS50404</name>
</gene>
<dbReference type="InterPro" id="IPR008869">
    <property type="entry name" value="MlaC/ttg2D"/>
</dbReference>
<name>A0A381S0G5_9ZZZZ</name>
<dbReference type="InterPro" id="IPR042245">
    <property type="entry name" value="Tgt2/MlaC_sf"/>
</dbReference>
<protein>
    <recommendedName>
        <fullName evidence="2">ABC transporter substrate-binding protein</fullName>
    </recommendedName>
</protein>